<feature type="region of interest" description="Disordered" evidence="1">
    <location>
        <begin position="63"/>
        <end position="102"/>
    </location>
</feature>
<gene>
    <name evidence="2" type="ORF">EZS28_044159</name>
</gene>
<protein>
    <submittedName>
        <fullName evidence="2">Uncharacterized protein</fullName>
    </submittedName>
</protein>
<dbReference type="Proteomes" id="UP000324800">
    <property type="component" value="Unassembled WGS sequence"/>
</dbReference>
<comment type="caution">
    <text evidence="2">The sequence shown here is derived from an EMBL/GenBank/DDBJ whole genome shotgun (WGS) entry which is preliminary data.</text>
</comment>
<name>A0A5J4TSH8_9EUKA</name>
<dbReference type="AlphaFoldDB" id="A0A5J4TSH8"/>
<accession>A0A5J4TSH8</accession>
<sequence>MQHQQIAGEAAQVFHAPGETFSTNGNVRRIASSTDSIVSGQVRFTGTKAINIQTAPSTQFQYNPVDEHKVEKKEGRTHVRGKATSTNSSVVANQNQNEDQQR</sequence>
<feature type="compositionally biased region" description="Basic and acidic residues" evidence="1">
    <location>
        <begin position="65"/>
        <end position="77"/>
    </location>
</feature>
<proteinExistence type="predicted"/>
<dbReference type="EMBL" id="SNRW01027115">
    <property type="protein sequence ID" value="KAA6360315.1"/>
    <property type="molecule type" value="Genomic_DNA"/>
</dbReference>
<feature type="compositionally biased region" description="Polar residues" evidence="1">
    <location>
        <begin position="83"/>
        <end position="102"/>
    </location>
</feature>
<evidence type="ECO:0000313" key="3">
    <source>
        <dbReference type="Proteomes" id="UP000324800"/>
    </source>
</evidence>
<evidence type="ECO:0000256" key="1">
    <source>
        <dbReference type="SAM" id="MobiDB-lite"/>
    </source>
</evidence>
<reference evidence="2 3" key="1">
    <citation type="submission" date="2019-03" db="EMBL/GenBank/DDBJ databases">
        <title>Single cell metagenomics reveals metabolic interactions within the superorganism composed of flagellate Streblomastix strix and complex community of Bacteroidetes bacteria on its surface.</title>
        <authorList>
            <person name="Treitli S.C."/>
            <person name="Kolisko M."/>
            <person name="Husnik F."/>
            <person name="Keeling P."/>
            <person name="Hampl V."/>
        </authorList>
    </citation>
    <scope>NUCLEOTIDE SEQUENCE [LARGE SCALE GENOMIC DNA]</scope>
    <source>
        <strain evidence="2">ST1C</strain>
    </source>
</reference>
<organism evidence="2 3">
    <name type="scientific">Streblomastix strix</name>
    <dbReference type="NCBI Taxonomy" id="222440"/>
    <lineage>
        <taxon>Eukaryota</taxon>
        <taxon>Metamonada</taxon>
        <taxon>Preaxostyla</taxon>
        <taxon>Oxymonadida</taxon>
        <taxon>Streblomastigidae</taxon>
        <taxon>Streblomastix</taxon>
    </lineage>
</organism>
<evidence type="ECO:0000313" key="2">
    <source>
        <dbReference type="EMBL" id="KAA6360315.1"/>
    </source>
</evidence>